<organism evidence="1 2">
    <name type="scientific">Mesorhizobium sangaii</name>
    <dbReference type="NCBI Taxonomy" id="505389"/>
    <lineage>
        <taxon>Bacteria</taxon>
        <taxon>Pseudomonadati</taxon>
        <taxon>Pseudomonadota</taxon>
        <taxon>Alphaproteobacteria</taxon>
        <taxon>Hyphomicrobiales</taxon>
        <taxon>Phyllobacteriaceae</taxon>
        <taxon>Mesorhizobium</taxon>
    </lineage>
</organism>
<keyword evidence="2" id="KW-1185">Reference proteome</keyword>
<proteinExistence type="predicted"/>
<dbReference type="EMBL" id="JACHEF010000008">
    <property type="protein sequence ID" value="MBB6413522.1"/>
    <property type="molecule type" value="Genomic_DNA"/>
</dbReference>
<dbReference type="RefSeq" id="WP_184877414.1">
    <property type="nucleotide sequence ID" value="NZ_JACHEF010000008.1"/>
</dbReference>
<gene>
    <name evidence="1" type="ORF">HNQ71_006226</name>
</gene>
<dbReference type="Proteomes" id="UP000556329">
    <property type="component" value="Unassembled WGS sequence"/>
</dbReference>
<sequence length="107" mass="11841">MAVAENLEGLIQLLQPGRLEKLHFVRLIWTPGLAVARTIVVGAERFVTDTGHALGQHWFGAGIDVLEDLIVAEATRLKSPTWSHPELIARLKGKENREADRFAAGMF</sequence>
<comment type="caution">
    <text evidence="1">The sequence shown here is derived from an EMBL/GenBank/DDBJ whole genome shotgun (WGS) entry which is preliminary data.</text>
</comment>
<protein>
    <submittedName>
        <fullName evidence="1">Uncharacterized protein</fullName>
    </submittedName>
</protein>
<name>A0A841PU08_9HYPH</name>
<dbReference type="AlphaFoldDB" id="A0A841PU08"/>
<evidence type="ECO:0000313" key="2">
    <source>
        <dbReference type="Proteomes" id="UP000556329"/>
    </source>
</evidence>
<reference evidence="1 2" key="1">
    <citation type="submission" date="2020-08" db="EMBL/GenBank/DDBJ databases">
        <title>Genomic Encyclopedia of Type Strains, Phase IV (KMG-IV): sequencing the most valuable type-strain genomes for metagenomic binning, comparative biology and taxonomic classification.</title>
        <authorList>
            <person name="Goeker M."/>
        </authorList>
    </citation>
    <scope>NUCLEOTIDE SEQUENCE [LARGE SCALE GENOMIC DNA]</scope>
    <source>
        <strain evidence="1 2">DSM 100039</strain>
    </source>
</reference>
<accession>A0A841PU08</accession>
<evidence type="ECO:0000313" key="1">
    <source>
        <dbReference type="EMBL" id="MBB6413522.1"/>
    </source>
</evidence>